<comment type="similarity">
    <text evidence="1">Belongs to the membrane fusion protein (MFP) (TC 8.A.1) family.</text>
</comment>
<feature type="compositionally biased region" description="Gly residues" evidence="2">
    <location>
        <begin position="360"/>
        <end position="373"/>
    </location>
</feature>
<dbReference type="GO" id="GO:0015562">
    <property type="term" value="F:efflux transmembrane transporter activity"/>
    <property type="evidence" value="ECO:0007669"/>
    <property type="project" value="TreeGrafter"/>
</dbReference>
<feature type="domain" description="CzcB-like barrel-sandwich hybrid" evidence="4">
    <location>
        <begin position="57"/>
        <end position="180"/>
    </location>
</feature>
<organism evidence="5 6">
    <name type="scientific">Novosphingobium piscinae</name>
    <dbReference type="NCBI Taxonomy" id="1507448"/>
    <lineage>
        <taxon>Bacteria</taxon>
        <taxon>Pseudomonadati</taxon>
        <taxon>Pseudomonadota</taxon>
        <taxon>Alphaproteobacteria</taxon>
        <taxon>Sphingomonadales</taxon>
        <taxon>Sphingomonadaceae</taxon>
        <taxon>Novosphingobium</taxon>
    </lineage>
</organism>
<evidence type="ECO:0000313" key="6">
    <source>
        <dbReference type="Proteomes" id="UP000551327"/>
    </source>
</evidence>
<dbReference type="Gene3D" id="2.40.30.170">
    <property type="match status" value="1"/>
</dbReference>
<dbReference type="InterPro" id="IPR006143">
    <property type="entry name" value="RND_pump_MFP"/>
</dbReference>
<dbReference type="NCBIfam" id="TIGR01730">
    <property type="entry name" value="RND_mfp"/>
    <property type="match status" value="1"/>
</dbReference>
<dbReference type="Pfam" id="PF25954">
    <property type="entry name" value="Beta-barrel_RND_2"/>
    <property type="match status" value="1"/>
</dbReference>
<gene>
    <name evidence="5" type="ORF">H7F53_11370</name>
</gene>
<sequence length="373" mass="38169">MLAALAATLVGGCGSKADGPGKRPPPLVKAAPAERHHFVEAIEAIGTARANEQVTLSTAVTERVERVLFDDGMTVGRGQLLAVLTQGQEAASLQGAVAAEAQATTQLSRIKALYDRGFATRAQLELLEATAAGARASAAGARAAIGDRLIRAPFAGIVGLRTISPGAIVAAGTPLVTISDISRIKLDFTVPETQLAGLRQGQEITARASAFPGETFTGTVANIDPAIDPSSRAVLVRALLPNPGGRLKPGMLMNVTVRLTERDGPAVPEYAVTGRGEERFVFVVTPERKAKRVAVRTGLRDAGMVEVIGLPPGARVIGEGVIKVADGMTVRVGGDNGDKGDKVGRANRKPTAVGQRAAAGGAGPGPGRTPGSA</sequence>
<dbReference type="AlphaFoldDB" id="A0A7X1FZA8"/>
<dbReference type="PANTHER" id="PTHR30469:SF11">
    <property type="entry name" value="BLL4320 PROTEIN"/>
    <property type="match status" value="1"/>
</dbReference>
<dbReference type="Proteomes" id="UP000551327">
    <property type="component" value="Unassembled WGS sequence"/>
</dbReference>
<name>A0A7X1FZA8_9SPHN</name>
<accession>A0A7X1FZA8</accession>
<dbReference type="Gene3D" id="1.10.287.470">
    <property type="entry name" value="Helix hairpin bin"/>
    <property type="match status" value="1"/>
</dbReference>
<dbReference type="FunFam" id="2.40.30.170:FF:000010">
    <property type="entry name" value="Efflux RND transporter periplasmic adaptor subunit"/>
    <property type="match status" value="1"/>
</dbReference>
<evidence type="ECO:0000256" key="2">
    <source>
        <dbReference type="SAM" id="MobiDB-lite"/>
    </source>
</evidence>
<dbReference type="InterPro" id="IPR058647">
    <property type="entry name" value="BSH_CzcB-like"/>
</dbReference>
<protein>
    <submittedName>
        <fullName evidence="5">Efflux RND transporter periplasmic adaptor subunit</fullName>
    </submittedName>
</protein>
<evidence type="ECO:0000256" key="1">
    <source>
        <dbReference type="ARBA" id="ARBA00009477"/>
    </source>
</evidence>
<dbReference type="EMBL" id="JACLAX010000010">
    <property type="protein sequence ID" value="MBC2669743.1"/>
    <property type="molecule type" value="Genomic_DNA"/>
</dbReference>
<proteinExistence type="inferred from homology"/>
<dbReference type="GO" id="GO:1990281">
    <property type="term" value="C:efflux pump complex"/>
    <property type="evidence" value="ECO:0007669"/>
    <property type="project" value="TreeGrafter"/>
</dbReference>
<dbReference type="Gene3D" id="2.40.420.20">
    <property type="match status" value="1"/>
</dbReference>
<dbReference type="Pfam" id="PF25973">
    <property type="entry name" value="BSH_CzcB"/>
    <property type="match status" value="1"/>
</dbReference>
<comment type="caution">
    <text evidence="5">The sequence shown here is derived from an EMBL/GenBank/DDBJ whole genome shotgun (WGS) entry which is preliminary data.</text>
</comment>
<dbReference type="Gene3D" id="2.40.50.100">
    <property type="match status" value="1"/>
</dbReference>
<feature type="region of interest" description="Disordered" evidence="2">
    <location>
        <begin position="331"/>
        <end position="373"/>
    </location>
</feature>
<evidence type="ECO:0000259" key="3">
    <source>
        <dbReference type="Pfam" id="PF25954"/>
    </source>
</evidence>
<dbReference type="SUPFAM" id="SSF111369">
    <property type="entry name" value="HlyD-like secretion proteins"/>
    <property type="match status" value="1"/>
</dbReference>
<evidence type="ECO:0000313" key="5">
    <source>
        <dbReference type="EMBL" id="MBC2669743.1"/>
    </source>
</evidence>
<dbReference type="PANTHER" id="PTHR30469">
    <property type="entry name" value="MULTIDRUG RESISTANCE PROTEIN MDTA"/>
    <property type="match status" value="1"/>
</dbReference>
<reference evidence="5 6" key="1">
    <citation type="submission" date="2020-08" db="EMBL/GenBank/DDBJ databases">
        <title>The genome sequence of type strain Novosphingobium piscinae KCTC 42194.</title>
        <authorList>
            <person name="Liu Y."/>
        </authorList>
    </citation>
    <scope>NUCLEOTIDE SEQUENCE [LARGE SCALE GENOMIC DNA]</scope>
    <source>
        <strain evidence="5 6">KCTC 42194</strain>
    </source>
</reference>
<evidence type="ECO:0000259" key="4">
    <source>
        <dbReference type="Pfam" id="PF25973"/>
    </source>
</evidence>
<dbReference type="InterPro" id="IPR058792">
    <property type="entry name" value="Beta-barrel_RND_2"/>
</dbReference>
<keyword evidence="6" id="KW-1185">Reference proteome</keyword>
<feature type="domain" description="CusB-like beta-barrel" evidence="3">
    <location>
        <begin position="186"/>
        <end position="258"/>
    </location>
</feature>